<organism evidence="1">
    <name type="scientific">Campylobacter phage vB_CJ12660_3PH123</name>
    <dbReference type="NCBI Taxonomy" id="3236702"/>
    <lineage>
        <taxon>Viruses</taxon>
    </lineage>
</organism>
<name>A0AB39C5M2_9VIRU</name>
<dbReference type="EMBL" id="PP935708">
    <property type="protein sequence ID" value="XDJ01801.1"/>
    <property type="molecule type" value="Genomic_DNA"/>
</dbReference>
<sequence length="32" mass="3581">MKDTKDKNNTFTDCFFAVSSDNLLTNLLSIIA</sequence>
<evidence type="ECO:0000313" key="1">
    <source>
        <dbReference type="EMBL" id="XDJ01801.1"/>
    </source>
</evidence>
<reference evidence="1" key="1">
    <citation type="submission" date="2024-06" db="EMBL/GenBank/DDBJ databases">
        <authorList>
            <person name="Mutai I.J."/>
            <person name="Gurusinghe A."/>
            <person name="Wang B."/>
            <person name="Clark M."/>
            <person name="Bhandare S.G."/>
        </authorList>
    </citation>
    <scope>NUCLEOTIDE SEQUENCE</scope>
</reference>
<protein>
    <submittedName>
        <fullName evidence="1">Uncharacterized protein</fullName>
    </submittedName>
</protein>
<proteinExistence type="predicted"/>
<accession>A0AB39C5M2</accession>